<dbReference type="EMBL" id="JBHRTS010000011">
    <property type="protein sequence ID" value="MFC3195919.1"/>
    <property type="molecule type" value="Genomic_DNA"/>
</dbReference>
<dbReference type="RefSeq" id="WP_077412735.1">
    <property type="nucleotide sequence ID" value="NZ_JBHRTS010000011.1"/>
</dbReference>
<keyword evidence="3" id="KW-1185">Reference proteome</keyword>
<evidence type="ECO:0000313" key="2">
    <source>
        <dbReference type="EMBL" id="MFC3195919.1"/>
    </source>
</evidence>
<keyword evidence="1" id="KW-0812">Transmembrane</keyword>
<feature type="transmembrane region" description="Helical" evidence="1">
    <location>
        <begin position="6"/>
        <end position="21"/>
    </location>
</feature>
<name>A0ABV7JCR4_9GAMM</name>
<accession>A0ABV7JCR4</accession>
<sequence length="111" mass="12775">MLLNLLFPVLIWMLLLVYWLRHRHSDDHKTYVAINQSFIAGSLSTTLFVFAHLLIITVAQYKSTFALITFELYFIVVVPVFLIPGLMGLIKSNAGQVYYAPLLGRRFRTGR</sequence>
<dbReference type="Proteomes" id="UP001595533">
    <property type="component" value="Unassembled WGS sequence"/>
</dbReference>
<feature type="transmembrane region" description="Helical" evidence="1">
    <location>
        <begin position="33"/>
        <end position="59"/>
    </location>
</feature>
<evidence type="ECO:0000256" key="1">
    <source>
        <dbReference type="SAM" id="Phobius"/>
    </source>
</evidence>
<keyword evidence="1" id="KW-0472">Membrane</keyword>
<comment type="caution">
    <text evidence="2">The sequence shown here is derived from an EMBL/GenBank/DDBJ whole genome shotgun (WGS) entry which is preliminary data.</text>
</comment>
<keyword evidence="1" id="KW-1133">Transmembrane helix</keyword>
<evidence type="ECO:0000313" key="3">
    <source>
        <dbReference type="Proteomes" id="UP001595533"/>
    </source>
</evidence>
<organism evidence="2 3">
    <name type="scientific">Marinicella sediminis</name>
    <dbReference type="NCBI Taxonomy" id="1792834"/>
    <lineage>
        <taxon>Bacteria</taxon>
        <taxon>Pseudomonadati</taxon>
        <taxon>Pseudomonadota</taxon>
        <taxon>Gammaproteobacteria</taxon>
        <taxon>Lysobacterales</taxon>
        <taxon>Marinicellaceae</taxon>
        <taxon>Marinicella</taxon>
    </lineage>
</organism>
<feature type="transmembrane region" description="Helical" evidence="1">
    <location>
        <begin position="65"/>
        <end position="90"/>
    </location>
</feature>
<reference evidence="3" key="1">
    <citation type="journal article" date="2019" name="Int. J. Syst. Evol. Microbiol.">
        <title>The Global Catalogue of Microorganisms (GCM) 10K type strain sequencing project: providing services to taxonomists for standard genome sequencing and annotation.</title>
        <authorList>
            <consortium name="The Broad Institute Genomics Platform"/>
            <consortium name="The Broad Institute Genome Sequencing Center for Infectious Disease"/>
            <person name="Wu L."/>
            <person name="Ma J."/>
        </authorList>
    </citation>
    <scope>NUCLEOTIDE SEQUENCE [LARGE SCALE GENOMIC DNA]</scope>
    <source>
        <strain evidence="3">KCTC 42953</strain>
    </source>
</reference>
<gene>
    <name evidence="2" type="ORF">ACFODZ_16815</name>
</gene>
<proteinExistence type="predicted"/>
<protein>
    <submittedName>
        <fullName evidence="2">Uncharacterized protein</fullName>
    </submittedName>
</protein>